<keyword evidence="9" id="KW-1185">Reference proteome</keyword>
<dbReference type="PANTHER" id="PTHR23513:SF6">
    <property type="entry name" value="MAJOR FACILITATOR SUPERFAMILY ASSOCIATED DOMAIN-CONTAINING PROTEIN"/>
    <property type="match status" value="1"/>
</dbReference>
<dbReference type="CDD" id="cd06173">
    <property type="entry name" value="MFS_MefA_like"/>
    <property type="match status" value="1"/>
</dbReference>
<sequence length="422" mass="44038">MPAQFDRDARRLWSALSVSLVGSEITLLALPLFAATKLHLVAFQMGILAATGQLPFLLCSLPAGVLADRVRRRPILVACDVGSAVVLATVPLSVMFGGPYFVQLCLVAFVVGTLAVLSEVAHYAYVPTLVGRDSLTQFNSRLQVSYSVSESAGPGLAGVLVQLITAPFAVLIDAFSFVVSAVLLRSVRHVEPRIDNSHSSTVRSSLVDGLRMLVRHPVLRPIVLTGMFVAFFEQAVVALYVLYAIRDLGLSSATIGLVFVAGGIAAIPGSMLARVVGDRIGVGPAIVVGLILSAAAGLLVPFATGSTVVIILMLAAAKAITALTFTVANIHQWSLRQSLTPDELAGRVTAGQRFIVYGGGSIGALMGGVLGSALGLRPALMLCVAGGILSPLLLAASPVWRVREQPTSPAEESENVTDAIDV</sequence>
<evidence type="ECO:0000259" key="7">
    <source>
        <dbReference type="PROSITE" id="PS50850"/>
    </source>
</evidence>
<evidence type="ECO:0000256" key="4">
    <source>
        <dbReference type="ARBA" id="ARBA00022989"/>
    </source>
</evidence>
<feature type="transmembrane region" description="Helical" evidence="6">
    <location>
        <begin position="40"/>
        <end position="63"/>
    </location>
</feature>
<comment type="caution">
    <text evidence="8">The sequence shown here is derived from an EMBL/GenBank/DDBJ whole genome shotgun (WGS) entry which is preliminary data.</text>
</comment>
<feature type="domain" description="Major facilitator superfamily (MFS) profile" evidence="7">
    <location>
        <begin position="219"/>
        <end position="422"/>
    </location>
</feature>
<dbReference type="PANTHER" id="PTHR23513">
    <property type="entry name" value="INTEGRAL MEMBRANE EFFLUX PROTEIN-RELATED"/>
    <property type="match status" value="1"/>
</dbReference>
<feature type="transmembrane region" description="Helical" evidence="6">
    <location>
        <begin position="104"/>
        <end position="125"/>
    </location>
</feature>
<gene>
    <name evidence="8" type="ORF">RM423_18845</name>
</gene>
<keyword evidence="4 6" id="KW-1133">Transmembrane helix</keyword>
<evidence type="ECO:0000313" key="8">
    <source>
        <dbReference type="EMBL" id="MDT0263445.1"/>
    </source>
</evidence>
<dbReference type="RefSeq" id="WP_311424592.1">
    <property type="nucleotide sequence ID" value="NZ_JAVREH010000039.1"/>
</dbReference>
<organism evidence="8 9">
    <name type="scientific">Jatrophihabitans lederbergiae</name>
    <dbReference type="NCBI Taxonomy" id="3075547"/>
    <lineage>
        <taxon>Bacteria</taxon>
        <taxon>Bacillati</taxon>
        <taxon>Actinomycetota</taxon>
        <taxon>Actinomycetes</taxon>
        <taxon>Jatrophihabitantales</taxon>
        <taxon>Jatrophihabitantaceae</taxon>
        <taxon>Jatrophihabitans</taxon>
    </lineage>
</organism>
<feature type="transmembrane region" description="Helical" evidence="6">
    <location>
        <begin position="12"/>
        <end position="33"/>
    </location>
</feature>
<comment type="subcellular location">
    <subcellularLocation>
        <location evidence="1">Cell membrane</location>
        <topology evidence="1">Multi-pass membrane protein</topology>
    </subcellularLocation>
</comment>
<keyword evidence="2" id="KW-1003">Cell membrane</keyword>
<reference evidence="9" key="1">
    <citation type="submission" date="2023-07" db="EMBL/GenBank/DDBJ databases">
        <title>30 novel species of actinomycetes from the DSMZ collection.</title>
        <authorList>
            <person name="Nouioui I."/>
        </authorList>
    </citation>
    <scope>NUCLEOTIDE SEQUENCE [LARGE SCALE GENOMIC DNA]</scope>
    <source>
        <strain evidence="9">DSM 44399</strain>
    </source>
</reference>
<name>A0ABU2JEN7_9ACTN</name>
<protein>
    <submittedName>
        <fullName evidence="8">MFS transporter</fullName>
    </submittedName>
</protein>
<dbReference type="Pfam" id="PF07690">
    <property type="entry name" value="MFS_1"/>
    <property type="match status" value="1"/>
</dbReference>
<feature type="transmembrane region" description="Helical" evidence="6">
    <location>
        <begin position="354"/>
        <end position="373"/>
    </location>
</feature>
<dbReference type="InterPro" id="IPR020846">
    <property type="entry name" value="MFS_dom"/>
</dbReference>
<keyword evidence="3 6" id="KW-0812">Transmembrane</keyword>
<feature type="transmembrane region" description="Helical" evidence="6">
    <location>
        <begin position="308"/>
        <end position="328"/>
    </location>
</feature>
<dbReference type="EMBL" id="JAVREH010000039">
    <property type="protein sequence ID" value="MDT0263445.1"/>
    <property type="molecule type" value="Genomic_DNA"/>
</dbReference>
<evidence type="ECO:0000256" key="1">
    <source>
        <dbReference type="ARBA" id="ARBA00004651"/>
    </source>
</evidence>
<dbReference type="InterPro" id="IPR011701">
    <property type="entry name" value="MFS"/>
</dbReference>
<dbReference type="SUPFAM" id="SSF103473">
    <property type="entry name" value="MFS general substrate transporter"/>
    <property type="match status" value="1"/>
</dbReference>
<dbReference type="InterPro" id="IPR036259">
    <property type="entry name" value="MFS_trans_sf"/>
</dbReference>
<evidence type="ECO:0000313" key="9">
    <source>
        <dbReference type="Proteomes" id="UP001183176"/>
    </source>
</evidence>
<dbReference type="PROSITE" id="PS50850">
    <property type="entry name" value="MFS"/>
    <property type="match status" value="1"/>
</dbReference>
<evidence type="ECO:0000256" key="5">
    <source>
        <dbReference type="ARBA" id="ARBA00023136"/>
    </source>
</evidence>
<keyword evidence="5 6" id="KW-0472">Membrane</keyword>
<accession>A0ABU2JEN7</accession>
<feature type="transmembrane region" description="Helical" evidence="6">
    <location>
        <begin position="249"/>
        <end position="268"/>
    </location>
</feature>
<feature type="transmembrane region" description="Helical" evidence="6">
    <location>
        <begin position="221"/>
        <end position="243"/>
    </location>
</feature>
<evidence type="ECO:0000256" key="6">
    <source>
        <dbReference type="SAM" id="Phobius"/>
    </source>
</evidence>
<evidence type="ECO:0000256" key="3">
    <source>
        <dbReference type="ARBA" id="ARBA00022692"/>
    </source>
</evidence>
<feature type="transmembrane region" description="Helical" evidence="6">
    <location>
        <begin position="75"/>
        <end position="97"/>
    </location>
</feature>
<dbReference type="Gene3D" id="1.20.1250.20">
    <property type="entry name" value="MFS general substrate transporter like domains"/>
    <property type="match status" value="1"/>
</dbReference>
<dbReference type="Proteomes" id="UP001183176">
    <property type="component" value="Unassembled WGS sequence"/>
</dbReference>
<proteinExistence type="predicted"/>
<evidence type="ECO:0000256" key="2">
    <source>
        <dbReference type="ARBA" id="ARBA00022475"/>
    </source>
</evidence>
<feature type="transmembrane region" description="Helical" evidence="6">
    <location>
        <begin position="280"/>
        <end position="302"/>
    </location>
</feature>